<dbReference type="OrthoDB" id="798937at2"/>
<keyword evidence="2" id="KW-1185">Reference proteome</keyword>
<comment type="caution">
    <text evidence="1">The sequence shown here is derived from an EMBL/GenBank/DDBJ whole genome shotgun (WGS) entry which is preliminary data.</text>
</comment>
<dbReference type="Proteomes" id="UP000005615">
    <property type="component" value="Unassembled WGS sequence"/>
</dbReference>
<dbReference type="PANTHER" id="PTHR45737:SF6">
    <property type="entry name" value="VON WILLEBRAND FACTOR A DOMAIN-CONTAINING PROTEIN 5A"/>
    <property type="match status" value="1"/>
</dbReference>
<dbReference type="EMBL" id="AEIG01000115">
    <property type="protein sequence ID" value="EGG28395.1"/>
    <property type="molecule type" value="Genomic_DNA"/>
</dbReference>
<organism evidence="1 2">
    <name type="scientific">Aequoribacter fuscus</name>
    <dbReference type="NCBI Taxonomy" id="2518989"/>
    <lineage>
        <taxon>Bacteria</taxon>
        <taxon>Pseudomonadati</taxon>
        <taxon>Pseudomonadota</taxon>
        <taxon>Gammaproteobacteria</taxon>
        <taxon>Cellvibrionales</taxon>
        <taxon>Halieaceae</taxon>
        <taxon>Aequoribacter</taxon>
    </lineage>
</organism>
<dbReference type="InterPro" id="IPR002035">
    <property type="entry name" value="VWF_A"/>
</dbReference>
<dbReference type="Gene3D" id="3.40.50.410">
    <property type="entry name" value="von Willebrand factor, type A domain"/>
    <property type="match status" value="1"/>
</dbReference>
<sequence length="490" mass="53239">MRTVCQILLACLLVGFAQAQEPIRGYPDVRLLIDVSGSMKQSDPNNLRAPALELIVRLLPPGSKAGVWLFGDGVRTLLPHVVIDEAWRDKAVESVRVIDNSGQRTNIPAALDAALYDLNRLDPDYRTSVVLLTDGKVDVSSSAVANANAARMLLEEQAPILGQTGVPVHTIALSNEADWAFLRKLAESTQGLAEKAESADSLTRVFLQALEMVAPTARVPIEGGEFQIDEGVSQLTALIFSGADERAKVELIDPANQALAPDSNREGVRWFNNEKFSLVTVDSPQPGRWRLVAPSSEENRITVISDLSIDVDPLPNSLPLDQPTELGLRLVDREGVITSAELLSVFDIKVTIQDPASATEVIDVARLYQIPSSGEYRVAMPAFSLPGLHKITVRVEADTLVRELPMYVDVQVPTEAPKVITKAVESQPAAGLPAWLLPGVAGLVGLSLLIWALRSWREAARKRRIAAARKAQEARDAPLMEMRVDTDSSD</sequence>
<dbReference type="RefSeq" id="WP_009577137.1">
    <property type="nucleotide sequence ID" value="NZ_AEIG01000115.1"/>
</dbReference>
<dbReference type="eggNOG" id="COG2304">
    <property type="taxonomic scope" value="Bacteria"/>
</dbReference>
<dbReference type="PANTHER" id="PTHR45737">
    <property type="entry name" value="VON WILLEBRAND FACTOR A DOMAIN-CONTAINING PROTEIN 5A"/>
    <property type="match status" value="1"/>
</dbReference>
<dbReference type="AlphaFoldDB" id="F3L5K2"/>
<evidence type="ECO:0000313" key="1">
    <source>
        <dbReference type="EMBL" id="EGG28395.1"/>
    </source>
</evidence>
<proteinExistence type="predicted"/>
<accession>F3L5K2</accession>
<dbReference type="PROSITE" id="PS50234">
    <property type="entry name" value="VWFA"/>
    <property type="match status" value="1"/>
</dbReference>
<protein>
    <submittedName>
        <fullName evidence="1">Uncharacterized protein</fullName>
    </submittedName>
</protein>
<dbReference type="CDD" id="cd00198">
    <property type="entry name" value="vWFA"/>
    <property type="match status" value="1"/>
</dbReference>
<evidence type="ECO:0000313" key="2">
    <source>
        <dbReference type="Proteomes" id="UP000005615"/>
    </source>
</evidence>
<dbReference type="STRING" id="2518989.IMCC3088_280"/>
<dbReference type="SMART" id="SM00327">
    <property type="entry name" value="VWA"/>
    <property type="match status" value="1"/>
</dbReference>
<reference evidence="1 2" key="1">
    <citation type="journal article" date="2011" name="J. Bacteriol.">
        <title>Genome sequence of strain IMCC3088, a proteorhodopsin-containing marine bacterium belonging to the OM60/NOR5 clade.</title>
        <authorList>
            <person name="Jang Y."/>
            <person name="Oh H.M."/>
            <person name="Kang I."/>
            <person name="Lee K."/>
            <person name="Yang S.J."/>
            <person name="Cho J.C."/>
        </authorList>
    </citation>
    <scope>NUCLEOTIDE SEQUENCE [LARGE SCALE GENOMIC DNA]</scope>
    <source>
        <strain evidence="1 2">IMCC3088</strain>
    </source>
</reference>
<name>F3L5K2_9GAMM</name>
<gene>
    <name evidence="1" type="ORF">IMCC3088_280</name>
</gene>
<dbReference type="SUPFAM" id="SSF53300">
    <property type="entry name" value="vWA-like"/>
    <property type="match status" value="1"/>
</dbReference>
<dbReference type="InterPro" id="IPR036465">
    <property type="entry name" value="vWFA_dom_sf"/>
</dbReference>
<dbReference type="Pfam" id="PF13768">
    <property type="entry name" value="VWA_3"/>
    <property type="match status" value="1"/>
</dbReference>